<reference evidence="5" key="1">
    <citation type="journal article" date="2019" name="Int. J. Syst. Evol. Microbiol.">
        <title>The Global Catalogue of Microorganisms (GCM) 10K type strain sequencing project: providing services to taxonomists for standard genome sequencing and annotation.</title>
        <authorList>
            <consortium name="The Broad Institute Genomics Platform"/>
            <consortium name="The Broad Institute Genome Sequencing Center for Infectious Disease"/>
            <person name="Wu L."/>
            <person name="Ma J."/>
        </authorList>
    </citation>
    <scope>NUCLEOTIDE SEQUENCE [LARGE SCALE GENOMIC DNA]</scope>
    <source>
        <strain evidence="5">CCUG 55590</strain>
    </source>
</reference>
<evidence type="ECO:0000259" key="3">
    <source>
        <dbReference type="PROSITE" id="PS50977"/>
    </source>
</evidence>
<dbReference type="RefSeq" id="WP_214788354.1">
    <property type="nucleotide sequence ID" value="NZ_JANIEL010000004.1"/>
</dbReference>
<feature type="DNA-binding region" description="H-T-H motif" evidence="2">
    <location>
        <begin position="31"/>
        <end position="50"/>
    </location>
</feature>
<feature type="domain" description="HTH tetR-type" evidence="3">
    <location>
        <begin position="9"/>
        <end position="68"/>
    </location>
</feature>
<evidence type="ECO:0000256" key="2">
    <source>
        <dbReference type="PROSITE-ProRule" id="PRU00335"/>
    </source>
</evidence>
<evidence type="ECO:0000313" key="5">
    <source>
        <dbReference type="Proteomes" id="UP001596439"/>
    </source>
</evidence>
<dbReference type="InterPro" id="IPR009057">
    <property type="entry name" value="Homeodomain-like_sf"/>
</dbReference>
<sequence>MDGFAKRTEEKRQAILSAAYDLMTEKQSRFTVSELAKQAHVSPVSIYNYFGSKEQVMVEVLNQMTEEQMNWIDAQLESNAPFEALLVDILKRKIKTAVLFDETVTKMIQQDPNWEQLASRGYASFARLIEYGKQQGAIDATLSTTSYLRYVQLMQQAILSDPHFSIGDMKETMEDYFHFFLNGIIKR</sequence>
<dbReference type="PROSITE" id="PS50977">
    <property type="entry name" value="HTH_TETR_2"/>
    <property type="match status" value="1"/>
</dbReference>
<dbReference type="Gene3D" id="1.10.357.10">
    <property type="entry name" value="Tetracycline Repressor, domain 2"/>
    <property type="match status" value="1"/>
</dbReference>
<accession>A0ABW2PQH3</accession>
<protein>
    <submittedName>
        <fullName evidence="4">TetR/AcrR family transcriptional regulator</fullName>
    </submittedName>
</protein>
<dbReference type="InterPro" id="IPR001647">
    <property type="entry name" value="HTH_TetR"/>
</dbReference>
<dbReference type="Proteomes" id="UP001596439">
    <property type="component" value="Unassembled WGS sequence"/>
</dbReference>
<dbReference type="Pfam" id="PF00440">
    <property type="entry name" value="TetR_N"/>
    <property type="match status" value="1"/>
</dbReference>
<dbReference type="SUPFAM" id="SSF46689">
    <property type="entry name" value="Homeodomain-like"/>
    <property type="match status" value="1"/>
</dbReference>
<proteinExistence type="predicted"/>
<comment type="caution">
    <text evidence="4">The sequence shown here is derived from an EMBL/GenBank/DDBJ whole genome shotgun (WGS) entry which is preliminary data.</text>
</comment>
<name>A0ABW2PQH3_9BACL</name>
<keyword evidence="5" id="KW-1185">Reference proteome</keyword>
<dbReference type="PRINTS" id="PR00455">
    <property type="entry name" value="HTHTETR"/>
</dbReference>
<evidence type="ECO:0000313" key="4">
    <source>
        <dbReference type="EMBL" id="MFC7389910.1"/>
    </source>
</evidence>
<gene>
    <name evidence="4" type="ORF">ACFQO8_07110</name>
</gene>
<dbReference type="InterPro" id="IPR050624">
    <property type="entry name" value="HTH-type_Tx_Regulator"/>
</dbReference>
<evidence type="ECO:0000256" key="1">
    <source>
        <dbReference type="ARBA" id="ARBA00023125"/>
    </source>
</evidence>
<organism evidence="4 5">
    <name type="scientific">Exiguobacterium aestuarii</name>
    <dbReference type="NCBI Taxonomy" id="273527"/>
    <lineage>
        <taxon>Bacteria</taxon>
        <taxon>Bacillati</taxon>
        <taxon>Bacillota</taxon>
        <taxon>Bacilli</taxon>
        <taxon>Bacillales</taxon>
        <taxon>Bacillales Family XII. Incertae Sedis</taxon>
        <taxon>Exiguobacterium</taxon>
    </lineage>
</organism>
<dbReference type="PANTHER" id="PTHR43479">
    <property type="entry name" value="ACREF/ENVCD OPERON REPRESSOR-RELATED"/>
    <property type="match status" value="1"/>
</dbReference>
<dbReference type="EMBL" id="JBHTCE010000001">
    <property type="protein sequence ID" value="MFC7389910.1"/>
    <property type="molecule type" value="Genomic_DNA"/>
</dbReference>
<keyword evidence="1 2" id="KW-0238">DNA-binding</keyword>
<dbReference type="PANTHER" id="PTHR43479:SF21">
    <property type="entry name" value="TRANSCRIPTIONAL REGULATOR, TETR FAMILY"/>
    <property type="match status" value="1"/>
</dbReference>